<organism evidence="8 9">
    <name type="scientific">Dispira parvispora</name>
    <dbReference type="NCBI Taxonomy" id="1520584"/>
    <lineage>
        <taxon>Eukaryota</taxon>
        <taxon>Fungi</taxon>
        <taxon>Fungi incertae sedis</taxon>
        <taxon>Zoopagomycota</taxon>
        <taxon>Kickxellomycotina</taxon>
        <taxon>Dimargaritomycetes</taxon>
        <taxon>Dimargaritales</taxon>
        <taxon>Dimargaritaceae</taxon>
        <taxon>Dispira</taxon>
    </lineage>
</organism>
<dbReference type="PIRSF" id="PIRSF000799">
    <property type="entry name" value="DNA_pol_eps_2"/>
    <property type="match status" value="1"/>
</dbReference>
<dbReference type="GO" id="GO:0006261">
    <property type="term" value="P:DNA-templated DNA replication"/>
    <property type="evidence" value="ECO:0007669"/>
    <property type="project" value="InterPro"/>
</dbReference>
<evidence type="ECO:0000256" key="4">
    <source>
        <dbReference type="ARBA" id="ARBA00023125"/>
    </source>
</evidence>
<dbReference type="GO" id="GO:0042276">
    <property type="term" value="P:error-prone translesion synthesis"/>
    <property type="evidence" value="ECO:0007669"/>
    <property type="project" value="TreeGrafter"/>
</dbReference>
<dbReference type="OrthoDB" id="10254730at2759"/>
<keyword evidence="5 6" id="KW-0539">Nucleus</keyword>
<name>A0A9W8APV0_9FUNG</name>
<feature type="domain" description="DNA polymerase alpha/delta/epsilon subunit B" evidence="7">
    <location>
        <begin position="308"/>
        <end position="512"/>
    </location>
</feature>
<evidence type="ECO:0000313" key="9">
    <source>
        <dbReference type="Proteomes" id="UP001150925"/>
    </source>
</evidence>
<accession>A0A9W8APV0</accession>
<evidence type="ECO:0000256" key="2">
    <source>
        <dbReference type="ARBA" id="ARBA00009560"/>
    </source>
</evidence>
<comment type="function">
    <text evidence="6">Participates in DNA repair and in chromosomal DNA replication.</text>
</comment>
<dbReference type="GO" id="GO:0003677">
    <property type="term" value="F:DNA binding"/>
    <property type="evidence" value="ECO:0007669"/>
    <property type="project" value="UniProtKB-UniRule"/>
</dbReference>
<evidence type="ECO:0000256" key="3">
    <source>
        <dbReference type="ARBA" id="ARBA00022705"/>
    </source>
</evidence>
<comment type="similarity">
    <text evidence="2 6">Belongs to the DNA polymerase epsilon subunit B family.</text>
</comment>
<dbReference type="Pfam" id="PF04042">
    <property type="entry name" value="DNA_pol_E_B"/>
    <property type="match status" value="1"/>
</dbReference>
<dbReference type="PANTHER" id="PTHR12708">
    <property type="entry name" value="DNA POLYMERASE EPSILON SUBUNIT B"/>
    <property type="match status" value="1"/>
</dbReference>
<dbReference type="Proteomes" id="UP001150925">
    <property type="component" value="Unassembled WGS sequence"/>
</dbReference>
<dbReference type="GO" id="GO:0008622">
    <property type="term" value="C:epsilon DNA polymerase complex"/>
    <property type="evidence" value="ECO:0007669"/>
    <property type="project" value="UniProtKB-UniRule"/>
</dbReference>
<dbReference type="AlphaFoldDB" id="A0A9W8APV0"/>
<evidence type="ECO:0000256" key="6">
    <source>
        <dbReference type="PIRNR" id="PIRNR000799"/>
    </source>
</evidence>
<dbReference type="EMBL" id="JANBPY010001219">
    <property type="protein sequence ID" value="KAJ1961022.1"/>
    <property type="molecule type" value="Genomic_DNA"/>
</dbReference>
<keyword evidence="3 6" id="KW-0235">DNA replication</keyword>
<comment type="caution">
    <text evidence="8">The sequence shown here is derived from an EMBL/GenBank/DDBJ whole genome shotgun (WGS) entry which is preliminary data.</text>
</comment>
<keyword evidence="8" id="KW-0548">Nucleotidyltransferase</keyword>
<sequence length="553" mass="62979">MSVTQQIYRTFTKTHGLTIRTDASRYLQSTLSELGLAPSDIPSWLDALALLWIKREASGSIVELESLKVLISTLQQTQQVTGGLPEIRPSDSALGSDLPTQLRTQVDIRDHFHPIDAFSIPRWKYDALRKTFVSYPHTPKLLGTAETKAQVFQDRYDLVRQRLLRNEHFVPSTFTNEGDDEPNYCRLDTIEALQGRDDESFMLLGMLSQLEEGVLSLEDRHQSVKLDLSEMTLSNQSSGLFTENCLVLVEGVYQDNMFRVKALGLPPAEPARITYGHFPKTNFFGGPPSLQDRLVLQQIQDDHPDASLVILSDVWLDQPAVLDKLKTMFQGFEALPSVPLAFVLMGDFSSVPFIPSQDHTRAYKRHFDQLATLIQSFKRLVHNCYFLFVPGANDPWVSDLLPRPAIPKFFTATLTSKIARARFLSNPCRLRYCNRDVVIFRHDLMNKLRRNCIVVPSDEHGKDMKHHLVRTLIDQSHLCPLPLRVAPVYWAFDHALRLYPIPDTLILADKYDAYSVEYEGCCCINPGSFATNDFSFYVHYLNRNQAQFSAIPK</sequence>
<evidence type="ECO:0000313" key="8">
    <source>
        <dbReference type="EMBL" id="KAJ1961022.1"/>
    </source>
</evidence>
<keyword evidence="4 6" id="KW-0238">DNA-binding</keyword>
<protein>
    <recommendedName>
        <fullName evidence="6">DNA polymerase epsilon subunit</fullName>
    </recommendedName>
    <alternativeName>
        <fullName evidence="6">DNA polymerase II subunit 2</fullName>
    </alternativeName>
</protein>
<dbReference type="InterPro" id="IPR007185">
    <property type="entry name" value="DNA_pol_a/d/e_bsu"/>
</dbReference>
<keyword evidence="8" id="KW-0239">DNA-directed DNA polymerase</keyword>
<comment type="subcellular location">
    <subcellularLocation>
        <location evidence="1 6">Nucleus</location>
    </subcellularLocation>
</comment>
<dbReference type="GO" id="GO:0003887">
    <property type="term" value="F:DNA-directed DNA polymerase activity"/>
    <property type="evidence" value="ECO:0007669"/>
    <property type="project" value="UniProtKB-KW"/>
</dbReference>
<gene>
    <name evidence="8" type="primary">DPB2</name>
    <name evidence="8" type="ORF">IWQ62_004011</name>
</gene>
<evidence type="ECO:0000256" key="5">
    <source>
        <dbReference type="ARBA" id="ARBA00023242"/>
    </source>
</evidence>
<proteinExistence type="inferred from homology"/>
<reference evidence="8" key="1">
    <citation type="submission" date="2022-07" db="EMBL/GenBank/DDBJ databases">
        <title>Phylogenomic reconstructions and comparative analyses of Kickxellomycotina fungi.</title>
        <authorList>
            <person name="Reynolds N.K."/>
            <person name="Stajich J.E."/>
            <person name="Barry K."/>
            <person name="Grigoriev I.V."/>
            <person name="Crous P."/>
            <person name="Smith M.E."/>
        </authorList>
    </citation>
    <scope>NUCLEOTIDE SEQUENCE</scope>
    <source>
        <strain evidence="8">RSA 1196</strain>
    </source>
</reference>
<keyword evidence="9" id="KW-1185">Reference proteome</keyword>
<dbReference type="PANTHER" id="PTHR12708:SF0">
    <property type="entry name" value="DNA POLYMERASE EPSILON SUBUNIT 2"/>
    <property type="match status" value="1"/>
</dbReference>
<keyword evidence="8" id="KW-0808">Transferase</keyword>
<dbReference type="InterPro" id="IPR016266">
    <property type="entry name" value="POLE2"/>
</dbReference>
<dbReference type="Gene3D" id="3.60.21.60">
    <property type="match status" value="1"/>
</dbReference>
<evidence type="ECO:0000259" key="7">
    <source>
        <dbReference type="Pfam" id="PF04042"/>
    </source>
</evidence>
<evidence type="ECO:0000256" key="1">
    <source>
        <dbReference type="ARBA" id="ARBA00004123"/>
    </source>
</evidence>